<sequence length="335" mass="38078">MEGDINTSTPSGDIYEDILREKPDFSTIKSNKTIPDYGAYQECDKPILTEDPPRSLILNVCGDMIHRTCVRGIDKRGTLYCSCGKDDDSDPLLSLEGFEFNDDLFEKACDKCSEVISKVLLLRLDASVSKPLVLLPCRHKAHFECISNKSKLCPKCPSIDDLEKEGYYISPAFDKAPKKRKRKDDSRKATRGTKVQTIIRELSIRLASEVLIGAPLESSDMREVSNQFHKLYYEIDDAEKNGDRTNRDLVHFYFRFGKALSDRLAILLQSNPPQTAHTKLNKEVKEKLSKNANNGMVRKRTDTARKIYDIFNVIGEDKFLRIKSFTASSFSDLTR</sequence>
<keyword evidence="4" id="KW-1185">Reference proteome</keyword>
<organism evidence="3 4">
    <name type="scientific">Funneliformis mosseae</name>
    <name type="common">Endomycorrhizal fungus</name>
    <name type="synonym">Glomus mosseae</name>
    <dbReference type="NCBI Taxonomy" id="27381"/>
    <lineage>
        <taxon>Eukaryota</taxon>
        <taxon>Fungi</taxon>
        <taxon>Fungi incertae sedis</taxon>
        <taxon>Mucoromycota</taxon>
        <taxon>Glomeromycotina</taxon>
        <taxon>Glomeromycetes</taxon>
        <taxon>Glomerales</taxon>
        <taxon>Glomeraceae</taxon>
        <taxon>Funneliformis</taxon>
    </lineage>
</organism>
<dbReference type="GO" id="GO:0008270">
    <property type="term" value="F:zinc ion binding"/>
    <property type="evidence" value="ECO:0007669"/>
    <property type="project" value="UniProtKB-KW"/>
</dbReference>
<evidence type="ECO:0000259" key="2">
    <source>
        <dbReference type="PROSITE" id="PS50089"/>
    </source>
</evidence>
<dbReference type="InterPro" id="IPR001841">
    <property type="entry name" value="Znf_RING"/>
</dbReference>
<evidence type="ECO:0000256" key="1">
    <source>
        <dbReference type="PROSITE-ProRule" id="PRU00175"/>
    </source>
</evidence>
<dbReference type="EMBL" id="CAJVPP010003067">
    <property type="protein sequence ID" value="CAG8619843.1"/>
    <property type="molecule type" value="Genomic_DNA"/>
</dbReference>
<dbReference type="AlphaFoldDB" id="A0A9N9GLT7"/>
<gene>
    <name evidence="3" type="ORF">FMOSSE_LOCUS9922</name>
</gene>
<dbReference type="SMART" id="SM00184">
    <property type="entry name" value="RING"/>
    <property type="match status" value="1"/>
</dbReference>
<dbReference type="Proteomes" id="UP000789375">
    <property type="component" value="Unassembled WGS sequence"/>
</dbReference>
<proteinExistence type="predicted"/>
<feature type="non-terminal residue" evidence="3">
    <location>
        <position position="335"/>
    </location>
</feature>
<evidence type="ECO:0000313" key="3">
    <source>
        <dbReference type="EMBL" id="CAG8619843.1"/>
    </source>
</evidence>
<name>A0A9N9GLT7_FUNMO</name>
<keyword evidence="1" id="KW-0479">Metal-binding</keyword>
<keyword evidence="1" id="KW-0863">Zinc-finger</keyword>
<comment type="caution">
    <text evidence="3">The sequence shown here is derived from an EMBL/GenBank/DDBJ whole genome shotgun (WGS) entry which is preliminary data.</text>
</comment>
<reference evidence="3" key="1">
    <citation type="submission" date="2021-06" db="EMBL/GenBank/DDBJ databases">
        <authorList>
            <person name="Kallberg Y."/>
            <person name="Tangrot J."/>
            <person name="Rosling A."/>
        </authorList>
    </citation>
    <scope>NUCLEOTIDE SEQUENCE</scope>
    <source>
        <strain evidence="3">87-6 pot B 2015</strain>
    </source>
</reference>
<protein>
    <submittedName>
        <fullName evidence="3">497_t:CDS:1</fullName>
    </submittedName>
</protein>
<accession>A0A9N9GLT7</accession>
<feature type="domain" description="RING-type" evidence="2">
    <location>
        <begin position="109"/>
        <end position="156"/>
    </location>
</feature>
<dbReference type="PROSITE" id="PS50089">
    <property type="entry name" value="ZF_RING_2"/>
    <property type="match status" value="1"/>
</dbReference>
<evidence type="ECO:0000313" key="4">
    <source>
        <dbReference type="Proteomes" id="UP000789375"/>
    </source>
</evidence>
<keyword evidence="1" id="KW-0862">Zinc</keyword>